<proteinExistence type="predicted"/>
<sequence length="640" mass="70930">MPKEALLFLQGDSLPPQRSRGVKPFAQGHQRPQQGRRARSNGRCRPPPAPRGGAAAPSCATSGGGGSAPTWGRGAASCSSARATSPSRPPSAEPPPPPASWPPATRAKRRCPGGRWRPQTSGGCGREVRRRRGALSRPEGAEVLFSVDCTKLKDYFLPADGAFSCIYFNFPHCGRKAGVMKNRELLAQFFSRSQDKSFSVEGALNHIFTRSTPLPHLKPMICQIELGSRRVSFQVPQVLVDKINRGFLELNSEHPVRTVKEKLTAVLSQAFPIQSIDCSLPLLHQGHINGVCHPNVFWIIPNPEQNASTEQMANGLANAVLFSHVDFCKDTNENGWMKVQEGNLISEQYFLRPSLLLYVQTLIERATFLPGTLHVLSGPVFRKCPISPHSPPVFHEAVFVCAVEKGMENSCIQMLVDTIRSGIYSLHQTVSGCKLNITLQEATSFETAELNDFAAFEAQVTKIQHFLCVETDALSSCEKDCCVGTVSTARDGPKSSDLVAVFASVNLDLLAMLICGIADWRMLWTSDERFLSQFPGGELRLFKSFSLYPPSYMHDISFWVPDREQFDEVAFHTIARQVSHETVVSIQLIDSFQHSETARKSLCYRLTYQSCDKALSCQEVAEMQLLFRKEIQRCLCVTLR</sequence>
<feature type="compositionally biased region" description="Low complexity" evidence="1">
    <location>
        <begin position="51"/>
        <end position="60"/>
    </location>
</feature>
<keyword evidence="3" id="KW-1185">Reference proteome</keyword>
<feature type="domain" description="FDX-ACB" evidence="2">
    <location>
        <begin position="547"/>
        <end position="640"/>
    </location>
</feature>
<gene>
    <name evidence="4" type="primary">FDXACB1</name>
</gene>
<dbReference type="SUPFAM" id="SSF54991">
    <property type="entry name" value="Anticodon-binding domain of PheRS"/>
    <property type="match status" value="1"/>
</dbReference>
<dbReference type="InterPro" id="IPR045864">
    <property type="entry name" value="aa-tRNA-synth_II/BPL/LPL"/>
</dbReference>
<feature type="region of interest" description="Disordered" evidence="1">
    <location>
        <begin position="1"/>
        <end position="135"/>
    </location>
</feature>
<dbReference type="InterPro" id="IPR005121">
    <property type="entry name" value="Fdx_antiC-bd"/>
</dbReference>
<dbReference type="SMART" id="SM00896">
    <property type="entry name" value="FDX-ACB"/>
    <property type="match status" value="1"/>
</dbReference>
<dbReference type="Pfam" id="PF10354">
    <property type="entry name" value="BMT5-like"/>
    <property type="match status" value="1"/>
</dbReference>
<protein>
    <submittedName>
        <fullName evidence="4">Ferredoxin-fold anticodon-binding domain-containing protein 1 isoform X3</fullName>
    </submittedName>
</protein>
<name>A0ABM4FMM7_9AVES</name>
<dbReference type="InterPro" id="IPR036690">
    <property type="entry name" value="Fdx_antiC-bd_sf"/>
</dbReference>
<dbReference type="Pfam" id="PF03147">
    <property type="entry name" value="FDX-ACB"/>
    <property type="match status" value="1"/>
</dbReference>
<evidence type="ECO:0000313" key="3">
    <source>
        <dbReference type="Proteomes" id="UP001652627"/>
    </source>
</evidence>
<evidence type="ECO:0000313" key="4">
    <source>
        <dbReference type="RefSeq" id="XP_067166204.1"/>
    </source>
</evidence>
<feature type="compositionally biased region" description="Low complexity" evidence="1">
    <location>
        <begin position="75"/>
        <end position="86"/>
    </location>
</feature>
<dbReference type="PROSITE" id="PS51447">
    <property type="entry name" value="FDX_ACB"/>
    <property type="match status" value="1"/>
</dbReference>
<reference evidence="4" key="1">
    <citation type="submission" date="2025-08" db="UniProtKB">
        <authorList>
            <consortium name="RefSeq"/>
        </authorList>
    </citation>
    <scope>IDENTIFICATION</scope>
    <source>
        <tissue evidence="4">Blood</tissue>
    </source>
</reference>
<evidence type="ECO:0000259" key="2">
    <source>
        <dbReference type="PROSITE" id="PS51447"/>
    </source>
</evidence>
<dbReference type="GeneID" id="136994031"/>
<dbReference type="InterPro" id="IPR019446">
    <property type="entry name" value="BMT5-like"/>
</dbReference>
<dbReference type="RefSeq" id="XP_067166204.1">
    <property type="nucleotide sequence ID" value="XM_067310103.1"/>
</dbReference>
<organism evidence="3 4">
    <name type="scientific">Apteryx mantelli</name>
    <name type="common">North Island brown kiwi</name>
    <dbReference type="NCBI Taxonomy" id="2696672"/>
    <lineage>
        <taxon>Eukaryota</taxon>
        <taxon>Metazoa</taxon>
        <taxon>Chordata</taxon>
        <taxon>Craniata</taxon>
        <taxon>Vertebrata</taxon>
        <taxon>Euteleostomi</taxon>
        <taxon>Archelosauria</taxon>
        <taxon>Archosauria</taxon>
        <taxon>Dinosauria</taxon>
        <taxon>Saurischia</taxon>
        <taxon>Theropoda</taxon>
        <taxon>Coelurosauria</taxon>
        <taxon>Aves</taxon>
        <taxon>Palaeognathae</taxon>
        <taxon>Apterygiformes</taxon>
        <taxon>Apterygidae</taxon>
        <taxon>Apteryx</taxon>
    </lineage>
</organism>
<accession>A0ABM4FMM7</accession>
<dbReference type="Gene3D" id="3.30.70.380">
    <property type="entry name" value="Ferrodoxin-fold anticodon-binding domain"/>
    <property type="match status" value="1"/>
</dbReference>
<dbReference type="Gene3D" id="3.30.930.10">
    <property type="entry name" value="Bira Bifunctional Protein, Domain 2"/>
    <property type="match status" value="1"/>
</dbReference>
<feature type="compositionally biased region" description="Pro residues" evidence="1">
    <location>
        <begin position="87"/>
        <end position="101"/>
    </location>
</feature>
<dbReference type="Proteomes" id="UP001652627">
    <property type="component" value="Chromosome 23"/>
</dbReference>
<evidence type="ECO:0000256" key="1">
    <source>
        <dbReference type="SAM" id="MobiDB-lite"/>
    </source>
</evidence>